<name>A0AAD9Y2K6_COLKA</name>
<proteinExistence type="inferred from homology"/>
<dbReference type="GO" id="GO:0005506">
    <property type="term" value="F:iron ion binding"/>
    <property type="evidence" value="ECO:0007669"/>
    <property type="project" value="InterPro"/>
</dbReference>
<organism evidence="9 10">
    <name type="scientific">Colletotrichum kahawae</name>
    <name type="common">Coffee berry disease fungus</name>
    <dbReference type="NCBI Taxonomy" id="34407"/>
    <lineage>
        <taxon>Eukaryota</taxon>
        <taxon>Fungi</taxon>
        <taxon>Dikarya</taxon>
        <taxon>Ascomycota</taxon>
        <taxon>Pezizomycotina</taxon>
        <taxon>Sordariomycetes</taxon>
        <taxon>Hypocreomycetidae</taxon>
        <taxon>Glomerellales</taxon>
        <taxon>Glomerellaceae</taxon>
        <taxon>Colletotrichum</taxon>
        <taxon>Colletotrichum gloeosporioides species complex</taxon>
    </lineage>
</organism>
<dbReference type="GO" id="GO:0016705">
    <property type="term" value="F:oxidoreductase activity, acting on paired donors, with incorporation or reduction of molecular oxygen"/>
    <property type="evidence" value="ECO:0007669"/>
    <property type="project" value="InterPro"/>
</dbReference>
<keyword evidence="5 7" id="KW-0408">Iron</keyword>
<keyword evidence="6" id="KW-0503">Monooxygenase</keyword>
<dbReference type="PRINTS" id="PR00465">
    <property type="entry name" value="EP450IV"/>
</dbReference>
<keyword evidence="8" id="KW-0732">Signal</keyword>
<keyword evidence="3 7" id="KW-0349">Heme</keyword>
<evidence type="ECO:0000256" key="5">
    <source>
        <dbReference type="ARBA" id="ARBA00023004"/>
    </source>
</evidence>
<dbReference type="CDD" id="cd11040">
    <property type="entry name" value="CYP7_CYP8-like"/>
    <property type="match status" value="1"/>
</dbReference>
<comment type="cofactor">
    <cofactor evidence="1 7">
        <name>heme</name>
        <dbReference type="ChEBI" id="CHEBI:30413"/>
    </cofactor>
</comment>
<sequence>MAVAAAAAALLVAFWFQQSLSTTKQPPRLKETVPFVSNTYQYLSNAGAFIDRVTYVETNSNILKFYVGFTPAYIVVGAKNVQKILNSPTTLDGHFLQLLLMKNHWGWNKEEIAKFANDHSGRAKVPAVEGVSDEERYWFGHNQLYVDFLSHRAHADSMAQNFFRFLLERLDHGQNGSWSTVRLMEVLKSTMGEAAIMSLYGTKIIETNPGFVQAYWDFDEVGGHLVWGLPHFLQRKSVAIKDELHAMTRRHLDSAWEQFEWDGPDAESMWEPHFGSRLARETCRWLRDRGFSDHAQAGHTMALLFGLNGNTVPVTMWVLIELLRDPALYAAVQAECLPLLSVDPATGERRIDGQRLASQPLMQSLYVEIMRLHVTFNVSRTATQPVQVEDYVIPAGALVQTCSQIAHYDEEAWGCDGHPASKFWAYRNVKYVDGQPTFAMRGRPSAFFPYGGGYIVCPGRFFAKQEILLAVAAFVTKFDIEFVGWLNLDGSQSDRAPENDKRYAAFIAMHPDRDVAIRWKKRWE</sequence>
<keyword evidence="10" id="KW-1185">Reference proteome</keyword>
<evidence type="ECO:0000256" key="1">
    <source>
        <dbReference type="ARBA" id="ARBA00001971"/>
    </source>
</evidence>
<dbReference type="GO" id="GO:0008395">
    <property type="term" value="F:steroid hydroxylase activity"/>
    <property type="evidence" value="ECO:0007669"/>
    <property type="project" value="TreeGrafter"/>
</dbReference>
<feature type="chain" id="PRO_5042006225" evidence="8">
    <location>
        <begin position="22"/>
        <end position="524"/>
    </location>
</feature>
<gene>
    <name evidence="9" type="ORF">CKAH01_08670</name>
</gene>
<evidence type="ECO:0000256" key="4">
    <source>
        <dbReference type="ARBA" id="ARBA00022723"/>
    </source>
</evidence>
<comment type="caution">
    <text evidence="9">The sequence shown here is derived from an EMBL/GenBank/DDBJ whole genome shotgun (WGS) entry which is preliminary data.</text>
</comment>
<dbReference type="SUPFAM" id="SSF48264">
    <property type="entry name" value="Cytochrome P450"/>
    <property type="match status" value="1"/>
</dbReference>
<dbReference type="Gene3D" id="1.10.630.10">
    <property type="entry name" value="Cytochrome P450"/>
    <property type="match status" value="1"/>
</dbReference>
<accession>A0AAD9Y2K6</accession>
<dbReference type="InterPro" id="IPR050529">
    <property type="entry name" value="CYP450_sterol_14alpha_dmase"/>
</dbReference>
<dbReference type="GO" id="GO:0020037">
    <property type="term" value="F:heme binding"/>
    <property type="evidence" value="ECO:0007669"/>
    <property type="project" value="InterPro"/>
</dbReference>
<dbReference type="EMBL" id="VYYT01000543">
    <property type="protein sequence ID" value="KAK2732572.1"/>
    <property type="molecule type" value="Genomic_DNA"/>
</dbReference>
<reference evidence="9" key="1">
    <citation type="submission" date="2023-02" db="EMBL/GenBank/DDBJ databases">
        <title>Colletotrichum kahawae CIFC_Que2 genome sequencing and assembly.</title>
        <authorList>
            <person name="Baroncelli R."/>
        </authorList>
    </citation>
    <scope>NUCLEOTIDE SEQUENCE</scope>
    <source>
        <strain evidence="9">CIFC_Que2</strain>
    </source>
</reference>
<protein>
    <submittedName>
        <fullName evidence="9">Cholesterol 7-alpha-monooxygenase 2</fullName>
    </submittedName>
</protein>
<evidence type="ECO:0000256" key="6">
    <source>
        <dbReference type="ARBA" id="ARBA00023033"/>
    </source>
</evidence>
<evidence type="ECO:0000256" key="7">
    <source>
        <dbReference type="PIRSR" id="PIRSR602403-1"/>
    </source>
</evidence>
<evidence type="ECO:0000313" key="10">
    <source>
        <dbReference type="Proteomes" id="UP001281614"/>
    </source>
</evidence>
<keyword evidence="6" id="KW-0560">Oxidoreductase</keyword>
<dbReference type="PANTHER" id="PTHR24304">
    <property type="entry name" value="CYTOCHROME P450 FAMILY 7"/>
    <property type="match status" value="1"/>
</dbReference>
<dbReference type="InterPro" id="IPR001128">
    <property type="entry name" value="Cyt_P450"/>
</dbReference>
<evidence type="ECO:0000256" key="2">
    <source>
        <dbReference type="ARBA" id="ARBA00010617"/>
    </source>
</evidence>
<evidence type="ECO:0000313" key="9">
    <source>
        <dbReference type="EMBL" id="KAK2732572.1"/>
    </source>
</evidence>
<dbReference type="AlphaFoldDB" id="A0AAD9Y2K6"/>
<dbReference type="InterPro" id="IPR002403">
    <property type="entry name" value="Cyt_P450_E_grp-IV"/>
</dbReference>
<dbReference type="InterPro" id="IPR036396">
    <property type="entry name" value="Cyt_P450_sf"/>
</dbReference>
<dbReference type="PANTHER" id="PTHR24304:SF2">
    <property type="entry name" value="24-HYDROXYCHOLESTEROL 7-ALPHA-HYDROXYLASE"/>
    <property type="match status" value="1"/>
</dbReference>
<dbReference type="Proteomes" id="UP001281614">
    <property type="component" value="Unassembled WGS sequence"/>
</dbReference>
<feature type="binding site" description="axial binding residue" evidence="7">
    <location>
        <position position="457"/>
    </location>
    <ligand>
        <name>heme</name>
        <dbReference type="ChEBI" id="CHEBI:30413"/>
    </ligand>
    <ligandPart>
        <name>Fe</name>
        <dbReference type="ChEBI" id="CHEBI:18248"/>
    </ligandPart>
</feature>
<evidence type="ECO:0000256" key="8">
    <source>
        <dbReference type="SAM" id="SignalP"/>
    </source>
</evidence>
<keyword evidence="4 7" id="KW-0479">Metal-binding</keyword>
<dbReference type="Pfam" id="PF00067">
    <property type="entry name" value="p450"/>
    <property type="match status" value="1"/>
</dbReference>
<evidence type="ECO:0000256" key="3">
    <source>
        <dbReference type="ARBA" id="ARBA00022617"/>
    </source>
</evidence>
<feature type="signal peptide" evidence="8">
    <location>
        <begin position="1"/>
        <end position="21"/>
    </location>
</feature>
<comment type="similarity">
    <text evidence="2">Belongs to the cytochrome P450 family.</text>
</comment>